<evidence type="ECO:0000259" key="1">
    <source>
        <dbReference type="PROSITE" id="PS50206"/>
    </source>
</evidence>
<dbReference type="PANTHER" id="PTHR43031:SF17">
    <property type="entry name" value="SULFURTRANSFERASE YTWF-RELATED"/>
    <property type="match status" value="1"/>
</dbReference>
<dbReference type="InterPro" id="IPR036873">
    <property type="entry name" value="Rhodanese-like_dom_sf"/>
</dbReference>
<dbReference type="InterPro" id="IPR001763">
    <property type="entry name" value="Rhodanese-like_dom"/>
</dbReference>
<dbReference type="PANTHER" id="PTHR43031">
    <property type="entry name" value="FAD-DEPENDENT OXIDOREDUCTASE"/>
    <property type="match status" value="1"/>
</dbReference>
<keyword evidence="3" id="KW-1185">Reference proteome</keyword>
<dbReference type="PROSITE" id="PS50206">
    <property type="entry name" value="RHODANESE_3"/>
    <property type="match status" value="1"/>
</dbReference>
<reference evidence="3" key="1">
    <citation type="journal article" date="2019" name="Int. J. Syst. Evol. Microbiol.">
        <title>The Global Catalogue of Microorganisms (GCM) 10K type strain sequencing project: providing services to taxonomists for standard genome sequencing and annotation.</title>
        <authorList>
            <consortium name="The Broad Institute Genomics Platform"/>
            <consortium name="The Broad Institute Genome Sequencing Center for Infectious Disease"/>
            <person name="Wu L."/>
            <person name="Ma J."/>
        </authorList>
    </citation>
    <scope>NUCLEOTIDE SEQUENCE [LARGE SCALE GENOMIC DNA]</scope>
    <source>
        <strain evidence="3">JCM 30234</strain>
    </source>
</reference>
<dbReference type="EMBL" id="JBHTGR010000005">
    <property type="protein sequence ID" value="MFC7746194.1"/>
    <property type="molecule type" value="Genomic_DNA"/>
</dbReference>
<proteinExistence type="predicted"/>
<gene>
    <name evidence="2" type="ORF">ACFQU8_02930</name>
</gene>
<sequence length="99" mass="11146">MKQIDMTTLEEKMKNKENVNVIDVREDDEVAQGKIPGAKHIPLNDIPDRLNELDENSHYYMVCRSGGRSGKASDYLESEGYDVTNVDGGMLAWNGEVEK</sequence>
<accession>A0ABW2UQM6</accession>
<evidence type="ECO:0000313" key="2">
    <source>
        <dbReference type="EMBL" id="MFC7746194.1"/>
    </source>
</evidence>
<dbReference type="Gene3D" id="3.40.250.10">
    <property type="entry name" value="Rhodanese-like domain"/>
    <property type="match status" value="1"/>
</dbReference>
<dbReference type="Pfam" id="PF00581">
    <property type="entry name" value="Rhodanese"/>
    <property type="match status" value="1"/>
</dbReference>
<feature type="domain" description="Rhodanese" evidence="1">
    <location>
        <begin position="15"/>
        <end position="99"/>
    </location>
</feature>
<dbReference type="SMART" id="SM00450">
    <property type="entry name" value="RHOD"/>
    <property type="match status" value="1"/>
</dbReference>
<comment type="caution">
    <text evidence="2">The sequence shown here is derived from an EMBL/GenBank/DDBJ whole genome shotgun (WGS) entry which is preliminary data.</text>
</comment>
<dbReference type="Proteomes" id="UP001596620">
    <property type="component" value="Unassembled WGS sequence"/>
</dbReference>
<dbReference type="CDD" id="cd00158">
    <property type="entry name" value="RHOD"/>
    <property type="match status" value="1"/>
</dbReference>
<dbReference type="InterPro" id="IPR050229">
    <property type="entry name" value="GlpE_sulfurtransferase"/>
</dbReference>
<dbReference type="RefSeq" id="WP_382357678.1">
    <property type="nucleotide sequence ID" value="NZ_JBHTGR010000005.1"/>
</dbReference>
<name>A0ABW2UQM6_9BACI</name>
<organism evidence="2 3">
    <name type="scientific">Lentibacillus kimchii</name>
    <dbReference type="NCBI Taxonomy" id="1542911"/>
    <lineage>
        <taxon>Bacteria</taxon>
        <taxon>Bacillati</taxon>
        <taxon>Bacillota</taxon>
        <taxon>Bacilli</taxon>
        <taxon>Bacillales</taxon>
        <taxon>Bacillaceae</taxon>
        <taxon>Lentibacillus</taxon>
    </lineage>
</organism>
<evidence type="ECO:0000313" key="3">
    <source>
        <dbReference type="Proteomes" id="UP001596620"/>
    </source>
</evidence>
<dbReference type="SUPFAM" id="SSF52821">
    <property type="entry name" value="Rhodanese/Cell cycle control phosphatase"/>
    <property type="match status" value="1"/>
</dbReference>
<protein>
    <submittedName>
        <fullName evidence="2">Rhodanese-like domain-containing protein</fullName>
    </submittedName>
</protein>